<gene>
    <name evidence="6" type="ORF">HHM13_02460</name>
    <name evidence="5" type="ORF">HHM24_02905</name>
</gene>
<dbReference type="InterPro" id="IPR006146">
    <property type="entry name" value="5'-Nucleotdase_CS"/>
</dbReference>
<dbReference type="GO" id="GO:0046872">
    <property type="term" value="F:metal ion binding"/>
    <property type="evidence" value="ECO:0007669"/>
    <property type="project" value="InterPro"/>
</dbReference>
<dbReference type="GO" id="GO:0000166">
    <property type="term" value="F:nucleotide binding"/>
    <property type="evidence" value="ECO:0007669"/>
    <property type="project" value="UniProtKB-KW"/>
</dbReference>
<dbReference type="RefSeq" id="WP_030058891.1">
    <property type="nucleotide sequence ID" value="NZ_AP014956.1"/>
</dbReference>
<dbReference type="EMBL" id="JABBLX010000003">
    <property type="protein sequence ID" value="NMK96965.1"/>
    <property type="molecule type" value="Genomic_DNA"/>
</dbReference>
<dbReference type="GO" id="GO:0016788">
    <property type="term" value="F:hydrolase activity, acting on ester bonds"/>
    <property type="evidence" value="ECO:0007669"/>
    <property type="project" value="InterPro"/>
</dbReference>
<dbReference type="Proteomes" id="UP000550736">
    <property type="component" value="Unassembled WGS sequence"/>
</dbReference>
<dbReference type="GO" id="GO:0030288">
    <property type="term" value="C:outer membrane-bounded periplasmic space"/>
    <property type="evidence" value="ECO:0007669"/>
    <property type="project" value="TreeGrafter"/>
</dbReference>
<accession>A0A7X9WFW2</accession>
<dbReference type="InterPro" id="IPR006179">
    <property type="entry name" value="5_nucleotidase/apyrase"/>
</dbReference>
<dbReference type="Pfam" id="PF02872">
    <property type="entry name" value="5_nucleotid_C"/>
    <property type="match status" value="1"/>
</dbReference>
<dbReference type="InterPro" id="IPR004843">
    <property type="entry name" value="Calcineurin-like_PHP"/>
</dbReference>
<name>A0A7X9WFW2_STACP</name>
<dbReference type="PROSITE" id="PS00786">
    <property type="entry name" value="5_NUCLEOTIDASE_2"/>
    <property type="match status" value="1"/>
</dbReference>
<evidence type="ECO:0000313" key="8">
    <source>
        <dbReference type="Proteomes" id="UP000550736"/>
    </source>
</evidence>
<dbReference type="PRINTS" id="PR01607">
    <property type="entry name" value="APYRASEFAMLY"/>
</dbReference>
<dbReference type="SUPFAM" id="SSF55816">
    <property type="entry name" value="5'-nucleotidase (syn. UDP-sugar hydrolase), C-terminal domain"/>
    <property type="match status" value="1"/>
</dbReference>
<keyword evidence="7" id="KW-1185">Reference proteome</keyword>
<dbReference type="PANTHER" id="PTHR11575">
    <property type="entry name" value="5'-NUCLEOTIDASE-RELATED"/>
    <property type="match status" value="1"/>
</dbReference>
<comment type="similarity">
    <text evidence="2">Belongs to the 5'-nucleotidase family.</text>
</comment>
<evidence type="ECO:0000256" key="1">
    <source>
        <dbReference type="ARBA" id="ARBA00022729"/>
    </source>
</evidence>
<sequence>MTQLAFYVVSDVHGFIFPTDFSHRDVELPMGLLKANHIIEQDCSHYDGSIKIDNGDFLQGSPLCNYLVSELATSRPLTDIYNRLNFNFGTIGNHEFNYGLKYLKQTIHQLDYPMLCANILENGEPFTGQGITYIKSQGLTIGVIGLTTQFIPHWEQPEYIETLTFQSAVETLSSQLPELRKQSDVVVVSYHGGFERDLETGEPTEALTGENEASEILRLFSDDIDVLITGHQHRDIATIYNQTAVIQPGTRGTKVGKIVLNIEHDNDVQIENCHLLDVEDCSSFEINQQDQNLRVHLEDWLDKKVATLPTSMRVENAFDARVKPHPFINLLNYILLESSGADITCTALFDSAKGFDKDVTMRDIINNYPFPNTFKVIELTGRDIKLAIERSAAYFDLHDEEISVSADFLEPKPQHFNYDIFAGIDYTIHVGRALGERVSDLFVNGKPLDEHKSYTICVNNYRAVGGGNYNMYENKPIIKDIQIEGAQLLINYLSTNDLSHIPKVVNFKVVK</sequence>
<dbReference type="InterPro" id="IPR036907">
    <property type="entry name" value="5'-Nucleotdase_C_sf"/>
</dbReference>
<dbReference type="AlphaFoldDB" id="A0A7X9WFW2"/>
<dbReference type="EMBL" id="JABBMI010000034">
    <property type="protein sequence ID" value="NMK53702.1"/>
    <property type="molecule type" value="Genomic_DNA"/>
</dbReference>
<evidence type="ECO:0000259" key="4">
    <source>
        <dbReference type="Pfam" id="PF02872"/>
    </source>
</evidence>
<keyword evidence="2" id="KW-0378">Hydrolase</keyword>
<evidence type="ECO:0000313" key="6">
    <source>
        <dbReference type="EMBL" id="NMK96965.1"/>
    </source>
</evidence>
<dbReference type="Gene3D" id="3.60.21.10">
    <property type="match status" value="1"/>
</dbReference>
<keyword evidence="2" id="KW-0547">Nucleotide-binding</keyword>
<proteinExistence type="inferred from homology"/>
<dbReference type="PANTHER" id="PTHR11575:SF6">
    <property type="entry name" value="2',3'-CYCLIC-NUCLEOTIDE 2'-PHOSPHODIESTERASE_3'-NUCLEOTIDASE"/>
    <property type="match status" value="1"/>
</dbReference>
<dbReference type="Pfam" id="PF00149">
    <property type="entry name" value="Metallophos"/>
    <property type="match status" value="1"/>
</dbReference>
<reference evidence="7 8" key="1">
    <citation type="submission" date="2020-04" db="EMBL/GenBank/DDBJ databases">
        <title>The Epidemiology and Molecular Characteristics of Linezolid-Resistant Staphylococcus capitis in Huashan Hospital, Shanghai.</title>
        <authorList>
            <person name="Ding L."/>
            <person name="Li P."/>
            <person name="Yang Y."/>
            <person name="Lin D."/>
            <person name="Xu X."/>
        </authorList>
    </citation>
    <scope>NUCLEOTIDE SEQUENCE [LARGE SCALE GENOMIC DNA]</scope>
    <source>
        <strain evidence="6 8">12-86</strain>
        <strain evidence="5 7">17-84</strain>
    </source>
</reference>
<evidence type="ECO:0000313" key="5">
    <source>
        <dbReference type="EMBL" id="NMK53702.1"/>
    </source>
</evidence>
<feature type="domain" description="Calcineurin-like phosphoesterase" evidence="3">
    <location>
        <begin position="6"/>
        <end position="234"/>
    </location>
</feature>
<comment type="caution">
    <text evidence="6">The sequence shown here is derived from an EMBL/GenBank/DDBJ whole genome shotgun (WGS) entry which is preliminary data.</text>
</comment>
<dbReference type="Proteomes" id="UP000538955">
    <property type="component" value="Unassembled WGS sequence"/>
</dbReference>
<evidence type="ECO:0000256" key="2">
    <source>
        <dbReference type="RuleBase" id="RU362119"/>
    </source>
</evidence>
<dbReference type="InterPro" id="IPR029052">
    <property type="entry name" value="Metallo-depent_PP-like"/>
</dbReference>
<evidence type="ECO:0000259" key="3">
    <source>
        <dbReference type="Pfam" id="PF00149"/>
    </source>
</evidence>
<keyword evidence="1" id="KW-0732">Signal</keyword>
<dbReference type="InterPro" id="IPR008334">
    <property type="entry name" value="5'-Nucleotdase_C"/>
</dbReference>
<evidence type="ECO:0000313" key="7">
    <source>
        <dbReference type="Proteomes" id="UP000538955"/>
    </source>
</evidence>
<protein>
    <submittedName>
        <fullName evidence="6">Bifunctional metallophosphatase/5'-nucleotidase</fullName>
    </submittedName>
</protein>
<feature type="domain" description="5'-Nucleotidase C-terminal" evidence="4">
    <location>
        <begin position="316"/>
        <end position="473"/>
    </location>
</feature>
<organism evidence="6 8">
    <name type="scientific">Staphylococcus capitis</name>
    <dbReference type="NCBI Taxonomy" id="29388"/>
    <lineage>
        <taxon>Bacteria</taxon>
        <taxon>Bacillati</taxon>
        <taxon>Bacillota</taxon>
        <taxon>Bacilli</taxon>
        <taxon>Bacillales</taxon>
        <taxon>Staphylococcaceae</taxon>
        <taxon>Staphylococcus</taxon>
    </lineage>
</organism>
<dbReference type="GO" id="GO:0009166">
    <property type="term" value="P:nucleotide catabolic process"/>
    <property type="evidence" value="ECO:0007669"/>
    <property type="project" value="InterPro"/>
</dbReference>
<dbReference type="SUPFAM" id="SSF56300">
    <property type="entry name" value="Metallo-dependent phosphatases"/>
    <property type="match status" value="1"/>
</dbReference>
<dbReference type="Gene3D" id="3.90.780.10">
    <property type="entry name" value="5'-Nucleotidase, C-terminal domain"/>
    <property type="match status" value="1"/>
</dbReference>